<dbReference type="EMBL" id="AMCI01001691">
    <property type="protein sequence ID" value="EJX04771.1"/>
    <property type="molecule type" value="Genomic_DNA"/>
</dbReference>
<accession>J9CWY9</accession>
<sequence>MHIRHNYHAAGMLAGGTFYAGATYGQTIFLGTVDRTPSLLQIFFHITISRFVLQTGNRTCLKNEFLTEQFFGVPVYLTLILTREVQVYIRFLISFKAKEGFERYVVAVYNQLSAAFWTNLIRKVKPVGHTTIGNKFTVFAFRTKIVRWQAVYF</sequence>
<organism evidence="1">
    <name type="scientific">gut metagenome</name>
    <dbReference type="NCBI Taxonomy" id="749906"/>
    <lineage>
        <taxon>unclassified sequences</taxon>
        <taxon>metagenomes</taxon>
        <taxon>organismal metagenomes</taxon>
    </lineage>
</organism>
<reference evidence="1" key="1">
    <citation type="journal article" date="2012" name="PLoS ONE">
        <title>Gene sets for utilization of primary and secondary nutrition supplies in the distal gut of endangered iberian lynx.</title>
        <authorList>
            <person name="Alcaide M."/>
            <person name="Messina E."/>
            <person name="Richter M."/>
            <person name="Bargiela R."/>
            <person name="Peplies J."/>
            <person name="Huws S.A."/>
            <person name="Newbold C.J."/>
            <person name="Golyshin P.N."/>
            <person name="Simon M.A."/>
            <person name="Lopez G."/>
            <person name="Yakimov M.M."/>
            <person name="Ferrer M."/>
        </authorList>
    </citation>
    <scope>NUCLEOTIDE SEQUENCE</scope>
</reference>
<protein>
    <submittedName>
        <fullName evidence="1">Secreted protein</fullName>
    </submittedName>
</protein>
<comment type="caution">
    <text evidence="1">The sequence shown here is derived from an EMBL/GenBank/DDBJ whole genome shotgun (WGS) entry which is preliminary data.</text>
</comment>
<name>J9CWY9_9ZZZZ</name>
<proteinExistence type="predicted"/>
<evidence type="ECO:0000313" key="1">
    <source>
        <dbReference type="EMBL" id="EJX04771.1"/>
    </source>
</evidence>
<dbReference type="AlphaFoldDB" id="J9CWY9"/>
<gene>
    <name evidence="1" type="ORF">EVA_07122</name>
</gene>